<feature type="domain" description="Mechanosensitive ion channel MscS" evidence="11">
    <location>
        <begin position="228"/>
        <end position="288"/>
    </location>
</feature>
<name>A0AAV9KX96_9SOLN</name>
<dbReference type="InterPro" id="IPR023408">
    <property type="entry name" value="MscS_beta-dom_sf"/>
</dbReference>
<dbReference type="InterPro" id="IPR006685">
    <property type="entry name" value="MscS_channel_2nd"/>
</dbReference>
<evidence type="ECO:0000256" key="10">
    <source>
        <dbReference type="SAM" id="Phobius"/>
    </source>
</evidence>
<proteinExistence type="inferred from homology"/>
<evidence type="ECO:0000256" key="4">
    <source>
        <dbReference type="ARBA" id="ARBA00022692"/>
    </source>
</evidence>
<keyword evidence="6" id="KW-0406">Ion transport</keyword>
<dbReference type="Gene3D" id="2.30.30.60">
    <property type="match status" value="1"/>
</dbReference>
<evidence type="ECO:0000256" key="2">
    <source>
        <dbReference type="ARBA" id="ARBA00008017"/>
    </source>
</evidence>
<keyword evidence="3" id="KW-0813">Transport</keyword>
<feature type="transmembrane region" description="Helical" evidence="10">
    <location>
        <begin position="181"/>
        <end position="200"/>
    </location>
</feature>
<evidence type="ECO:0000256" key="5">
    <source>
        <dbReference type="ARBA" id="ARBA00022989"/>
    </source>
</evidence>
<evidence type="ECO:0000313" key="12">
    <source>
        <dbReference type="EMBL" id="KAK4718057.1"/>
    </source>
</evidence>
<dbReference type="Proteomes" id="UP001311915">
    <property type="component" value="Unassembled WGS sequence"/>
</dbReference>
<sequence>MDSTQMLGRSNSSASQLSLCRTKKGKDGKAKKEKNEKIDINKLHQMKREKVSAWTMKTLIDVISNSGLSTISGSIGDTDYDRDIEQADKEINNEEEAIVAAIHIYKNVAQLGSKFIDEYDLRRFMIKEEVDIVLPLIDVADTGQIDRKALTEWVVKVFQGRKALSHALNDTKTAVRQLNKIVTGILIVIIIIIWLILVGIETTKVILFLSSQLVVASFLFGNTCKCIFEGIVFVFVMHPFDVGDRCVVDGIQMIVEEMNILTTVFLKFDNEKLYYPNSVLATKPISNFYRSLDMSDSFEYLERTSQYWHPNHNVVIKEIENLNKIKMVLFFNHAMNFQNFGEKIRRRTELILEMKKIFEELNIKYDLLTQEVHLVESK</sequence>
<comment type="similarity">
    <text evidence="2">Belongs to the MscS (TC 1.A.23) family.</text>
</comment>
<dbReference type="GO" id="GO:0005886">
    <property type="term" value="C:plasma membrane"/>
    <property type="evidence" value="ECO:0007669"/>
    <property type="project" value="TreeGrafter"/>
</dbReference>
<dbReference type="PANTHER" id="PTHR31618:SF20">
    <property type="entry name" value="MECHANOSENSITIVE ION CHANNEL PROTEIN 10"/>
    <property type="match status" value="1"/>
</dbReference>
<dbReference type="GO" id="GO:0050982">
    <property type="term" value="P:detection of mechanical stimulus"/>
    <property type="evidence" value="ECO:0007669"/>
    <property type="project" value="UniProtKB-ARBA"/>
</dbReference>
<dbReference type="AlphaFoldDB" id="A0AAV9KX96"/>
<keyword evidence="13" id="KW-1185">Reference proteome</keyword>
<dbReference type="PANTHER" id="PTHR31618">
    <property type="entry name" value="MECHANOSENSITIVE ION CHANNEL PROTEIN 5"/>
    <property type="match status" value="1"/>
</dbReference>
<dbReference type="InterPro" id="IPR010920">
    <property type="entry name" value="LSM_dom_sf"/>
</dbReference>
<dbReference type="GO" id="GO:0008381">
    <property type="term" value="F:mechanosensitive monoatomic ion channel activity"/>
    <property type="evidence" value="ECO:0007669"/>
    <property type="project" value="TreeGrafter"/>
</dbReference>
<evidence type="ECO:0000256" key="1">
    <source>
        <dbReference type="ARBA" id="ARBA00004141"/>
    </source>
</evidence>
<keyword evidence="5 10" id="KW-1133">Transmembrane helix</keyword>
<evidence type="ECO:0000259" key="11">
    <source>
        <dbReference type="Pfam" id="PF00924"/>
    </source>
</evidence>
<gene>
    <name evidence="12" type="ORF">R3W88_016395</name>
</gene>
<evidence type="ECO:0000256" key="3">
    <source>
        <dbReference type="ARBA" id="ARBA00022448"/>
    </source>
</evidence>
<protein>
    <recommendedName>
        <fullName evidence="11">Mechanosensitive ion channel MscS domain-containing protein</fullName>
    </recommendedName>
</protein>
<feature type="region of interest" description="Disordered" evidence="9">
    <location>
        <begin position="1"/>
        <end position="34"/>
    </location>
</feature>
<dbReference type="InterPro" id="IPR016688">
    <property type="entry name" value="MscS-like_plants/fungi"/>
</dbReference>
<reference evidence="12 13" key="1">
    <citation type="submission" date="2023-10" db="EMBL/GenBank/DDBJ databases">
        <title>Genome-Wide Identification Analysis in wild type Solanum Pinnatisectum Reveals Some Genes Defensing Phytophthora Infestans.</title>
        <authorList>
            <person name="Sun C."/>
        </authorList>
    </citation>
    <scope>NUCLEOTIDE SEQUENCE [LARGE SCALE GENOMIC DNA]</scope>
    <source>
        <strain evidence="12">LQN</strain>
        <tissue evidence="12">Leaf</tissue>
    </source>
</reference>
<feature type="transmembrane region" description="Helical" evidence="10">
    <location>
        <begin position="206"/>
        <end position="228"/>
    </location>
</feature>
<keyword evidence="8" id="KW-0407">Ion channel</keyword>
<dbReference type="FunFam" id="2.30.30.60:FF:000003">
    <property type="entry name" value="Predicted mechanosensitive ion channel"/>
    <property type="match status" value="1"/>
</dbReference>
<dbReference type="Pfam" id="PF00924">
    <property type="entry name" value="MS_channel_2nd"/>
    <property type="match status" value="1"/>
</dbReference>
<feature type="compositionally biased region" description="Basic and acidic residues" evidence="9">
    <location>
        <begin position="25"/>
        <end position="34"/>
    </location>
</feature>
<accession>A0AAV9KX96</accession>
<comment type="subcellular location">
    <subcellularLocation>
        <location evidence="1">Membrane</location>
        <topology evidence="1">Multi-pass membrane protein</topology>
    </subcellularLocation>
</comment>
<evidence type="ECO:0000256" key="8">
    <source>
        <dbReference type="ARBA" id="ARBA00023303"/>
    </source>
</evidence>
<comment type="caution">
    <text evidence="12">The sequence shown here is derived from an EMBL/GenBank/DDBJ whole genome shotgun (WGS) entry which is preliminary data.</text>
</comment>
<dbReference type="GO" id="GO:0006820">
    <property type="term" value="P:monoatomic anion transport"/>
    <property type="evidence" value="ECO:0007669"/>
    <property type="project" value="TreeGrafter"/>
</dbReference>
<dbReference type="EMBL" id="JAWPEI010000008">
    <property type="protein sequence ID" value="KAK4718057.1"/>
    <property type="molecule type" value="Genomic_DNA"/>
</dbReference>
<feature type="compositionally biased region" description="Polar residues" evidence="9">
    <location>
        <begin position="1"/>
        <end position="19"/>
    </location>
</feature>
<keyword evidence="7 10" id="KW-0472">Membrane</keyword>
<evidence type="ECO:0000256" key="7">
    <source>
        <dbReference type="ARBA" id="ARBA00023136"/>
    </source>
</evidence>
<dbReference type="SUPFAM" id="SSF50182">
    <property type="entry name" value="Sm-like ribonucleoproteins"/>
    <property type="match status" value="1"/>
</dbReference>
<evidence type="ECO:0000256" key="6">
    <source>
        <dbReference type="ARBA" id="ARBA00023065"/>
    </source>
</evidence>
<evidence type="ECO:0000256" key="9">
    <source>
        <dbReference type="SAM" id="MobiDB-lite"/>
    </source>
</evidence>
<evidence type="ECO:0000313" key="13">
    <source>
        <dbReference type="Proteomes" id="UP001311915"/>
    </source>
</evidence>
<keyword evidence="4 10" id="KW-0812">Transmembrane</keyword>
<organism evidence="12 13">
    <name type="scientific">Solanum pinnatisectum</name>
    <name type="common">tansyleaf nightshade</name>
    <dbReference type="NCBI Taxonomy" id="50273"/>
    <lineage>
        <taxon>Eukaryota</taxon>
        <taxon>Viridiplantae</taxon>
        <taxon>Streptophyta</taxon>
        <taxon>Embryophyta</taxon>
        <taxon>Tracheophyta</taxon>
        <taxon>Spermatophyta</taxon>
        <taxon>Magnoliopsida</taxon>
        <taxon>eudicotyledons</taxon>
        <taxon>Gunneridae</taxon>
        <taxon>Pentapetalae</taxon>
        <taxon>asterids</taxon>
        <taxon>lamiids</taxon>
        <taxon>Solanales</taxon>
        <taxon>Solanaceae</taxon>
        <taxon>Solanoideae</taxon>
        <taxon>Solaneae</taxon>
        <taxon>Solanum</taxon>
    </lineage>
</organism>